<dbReference type="EMBL" id="JANYMP010000015">
    <property type="protein sequence ID" value="MCS7480808.1"/>
    <property type="molecule type" value="Genomic_DNA"/>
</dbReference>
<keyword evidence="2" id="KW-1185">Reference proteome</keyword>
<dbReference type="InterPro" id="IPR023213">
    <property type="entry name" value="CAT-like_dom_sf"/>
</dbReference>
<dbReference type="AlphaFoldDB" id="A0A9X3A441"/>
<proteinExistence type="predicted"/>
<gene>
    <name evidence="1" type="ORF">NZH93_28460</name>
</gene>
<organism evidence="1 2">
    <name type="scientific">Umezawaea endophytica</name>
    <dbReference type="NCBI Taxonomy" id="1654476"/>
    <lineage>
        <taxon>Bacteria</taxon>
        <taxon>Bacillati</taxon>
        <taxon>Actinomycetota</taxon>
        <taxon>Actinomycetes</taxon>
        <taxon>Pseudonocardiales</taxon>
        <taxon>Pseudonocardiaceae</taxon>
        <taxon>Umezawaea</taxon>
    </lineage>
</organism>
<dbReference type="RefSeq" id="WP_259626298.1">
    <property type="nucleotide sequence ID" value="NZ_JANYMP010000015.1"/>
</dbReference>
<reference evidence="1" key="1">
    <citation type="submission" date="2022-08" db="EMBL/GenBank/DDBJ databases">
        <authorList>
            <person name="Tistechok S."/>
            <person name="Samborskyy M."/>
            <person name="Roman I."/>
        </authorList>
    </citation>
    <scope>NUCLEOTIDE SEQUENCE</scope>
    <source>
        <strain evidence="1">DSM 103496</strain>
    </source>
</reference>
<name>A0A9X3A441_9PSEU</name>
<comment type="caution">
    <text evidence="1">The sequence shown here is derived from an EMBL/GenBank/DDBJ whole genome shotgun (WGS) entry which is preliminary data.</text>
</comment>
<evidence type="ECO:0000313" key="1">
    <source>
        <dbReference type="EMBL" id="MCS7480808.1"/>
    </source>
</evidence>
<sequence length="221" mass="24876">MPMQRRMRLGDVVAARATATDHVSWCAIFIKAYGVVCSRHPELRRAYFSFPRAQLYEHPETAASFSVERVYEGESAVFFTRVPRPETLSLREVDAIVRKYKTAPLESLRSYRRILKLSGLPFPVRRLIWWLAVQARGPFRAYFLGTFAASTTASEGGASLHQLSPLTTTLNYGQFEDDGTLDVRLTYDHRVLDGSTVARALVELESVLRGEIAAELSETTS</sequence>
<dbReference type="Gene3D" id="3.30.559.10">
    <property type="entry name" value="Chloramphenicol acetyltransferase-like domain"/>
    <property type="match status" value="1"/>
</dbReference>
<evidence type="ECO:0008006" key="3">
    <source>
        <dbReference type="Google" id="ProtNLM"/>
    </source>
</evidence>
<protein>
    <recommendedName>
        <fullName evidence="3">2-oxoacid dehydrogenase/acyltransferase catalytic subunit</fullName>
    </recommendedName>
</protein>
<accession>A0A9X3A441</accession>
<evidence type="ECO:0000313" key="2">
    <source>
        <dbReference type="Proteomes" id="UP001141259"/>
    </source>
</evidence>
<dbReference type="Proteomes" id="UP001141259">
    <property type="component" value="Unassembled WGS sequence"/>
</dbReference>
<dbReference type="SUPFAM" id="SSF52777">
    <property type="entry name" value="CoA-dependent acyltransferases"/>
    <property type="match status" value="1"/>
</dbReference>